<sequence>MGPIFRDEGPRGARLGRRARGIGIETGLLVLVTLTLPLLLLGAAIVDLALWLVRRKPWMAVRLVLMALWFLAGELRGITSLGLIWLASAGRDTRTRRRRVYRLRQRWCAGHLAGVRRLFGLRFEIEDLHLAAPGPVVLLVRHASIIDNTLPDAIVGAAHDLGLRFVIKRELQTIPTIDVGGRWVPTVFVRRGSGDTDRELAQIRRLAERLDPDEGLAIYPEGTRHTDAKLVRAKEIVAERQPHLAPLAARLQHVLPPRLGGPVALLDAARGTDVVVCGHVGLDGFEYVSDIWRGGLVGTTVRMKLWRHAAADVPADPDELVTWLYARWQELDDWVGEQRAAPAA</sequence>
<feature type="domain" description="Phospholipid/glycerol acyltransferase" evidence="2">
    <location>
        <begin position="136"/>
        <end position="252"/>
    </location>
</feature>
<dbReference type="PANTHER" id="PTHR10983">
    <property type="entry name" value="1-ACYLGLYCEROL-3-PHOSPHATE ACYLTRANSFERASE-RELATED"/>
    <property type="match status" value="1"/>
</dbReference>
<feature type="transmembrane region" description="Helical" evidence="1">
    <location>
        <begin position="66"/>
        <end position="89"/>
    </location>
</feature>
<evidence type="ECO:0000256" key="1">
    <source>
        <dbReference type="SAM" id="Phobius"/>
    </source>
</evidence>
<dbReference type="SUPFAM" id="SSF69593">
    <property type="entry name" value="Glycerol-3-phosphate (1)-acyltransferase"/>
    <property type="match status" value="1"/>
</dbReference>
<accession>A0A6J4TLA2</accession>
<organism evidence="3">
    <name type="scientific">uncultured Solirubrobacteraceae bacterium</name>
    <dbReference type="NCBI Taxonomy" id="1162706"/>
    <lineage>
        <taxon>Bacteria</taxon>
        <taxon>Bacillati</taxon>
        <taxon>Actinomycetota</taxon>
        <taxon>Thermoleophilia</taxon>
        <taxon>Solirubrobacterales</taxon>
        <taxon>Solirubrobacteraceae</taxon>
        <taxon>environmental samples</taxon>
    </lineage>
</organism>
<dbReference type="GO" id="GO:0012505">
    <property type="term" value="C:endomembrane system"/>
    <property type="evidence" value="ECO:0007669"/>
    <property type="project" value="TreeGrafter"/>
</dbReference>
<dbReference type="PANTHER" id="PTHR10983:SF24">
    <property type="entry name" value="1-ACYLGLYCEROL-3-PHOSPHATE O-ACYLTRANSFERASE 3, ISOFORM E-RELATED"/>
    <property type="match status" value="1"/>
</dbReference>
<protein>
    <recommendedName>
        <fullName evidence="2">Phospholipid/glycerol acyltransferase domain-containing protein</fullName>
    </recommendedName>
</protein>
<dbReference type="InterPro" id="IPR002123">
    <property type="entry name" value="Plipid/glycerol_acylTrfase"/>
</dbReference>
<keyword evidence="1" id="KW-0812">Transmembrane</keyword>
<name>A0A6J4TLA2_9ACTN</name>
<dbReference type="CDD" id="cd07990">
    <property type="entry name" value="LPLAT_LCLAT1-like"/>
    <property type="match status" value="1"/>
</dbReference>
<keyword evidence="1" id="KW-1133">Transmembrane helix</keyword>
<dbReference type="EMBL" id="CADCVO010000583">
    <property type="protein sequence ID" value="CAA9526369.1"/>
    <property type="molecule type" value="Genomic_DNA"/>
</dbReference>
<gene>
    <name evidence="3" type="ORF">AVDCRST_MAG13-3771</name>
</gene>
<evidence type="ECO:0000259" key="2">
    <source>
        <dbReference type="SMART" id="SM00563"/>
    </source>
</evidence>
<feature type="transmembrane region" description="Helical" evidence="1">
    <location>
        <begin position="21"/>
        <end position="46"/>
    </location>
</feature>
<dbReference type="GO" id="GO:0003841">
    <property type="term" value="F:1-acylglycerol-3-phosphate O-acyltransferase activity"/>
    <property type="evidence" value="ECO:0007669"/>
    <property type="project" value="TreeGrafter"/>
</dbReference>
<proteinExistence type="predicted"/>
<evidence type="ECO:0000313" key="3">
    <source>
        <dbReference type="EMBL" id="CAA9526369.1"/>
    </source>
</evidence>
<dbReference type="AlphaFoldDB" id="A0A6J4TLA2"/>
<keyword evidence="1" id="KW-0472">Membrane</keyword>
<reference evidence="3" key="1">
    <citation type="submission" date="2020-02" db="EMBL/GenBank/DDBJ databases">
        <authorList>
            <person name="Meier V. D."/>
        </authorList>
    </citation>
    <scope>NUCLEOTIDE SEQUENCE</scope>
    <source>
        <strain evidence="3">AVDCRST_MAG13</strain>
    </source>
</reference>
<dbReference type="Pfam" id="PF01553">
    <property type="entry name" value="Acyltransferase"/>
    <property type="match status" value="1"/>
</dbReference>
<dbReference type="SMART" id="SM00563">
    <property type="entry name" value="PlsC"/>
    <property type="match status" value="1"/>
</dbReference>